<dbReference type="RefSeq" id="WP_077718909.1">
    <property type="nucleotide sequence ID" value="NZ_CP019699.1"/>
</dbReference>
<keyword evidence="6" id="KW-1185">Reference proteome</keyword>
<dbReference type="OrthoDB" id="1806521at2"/>
<evidence type="ECO:0000313" key="5">
    <source>
        <dbReference type="EMBL" id="AQS55092.1"/>
    </source>
</evidence>
<dbReference type="Pfam" id="PF00011">
    <property type="entry name" value="HSP20"/>
    <property type="match status" value="1"/>
</dbReference>
<dbReference type="CDD" id="cd06464">
    <property type="entry name" value="ACD_sHsps-like"/>
    <property type="match status" value="1"/>
</dbReference>
<dbReference type="SUPFAM" id="SSF49764">
    <property type="entry name" value="HSP20-like chaperones"/>
    <property type="match status" value="1"/>
</dbReference>
<dbReference type="AlphaFoldDB" id="A0A1U9K4Y8"/>
<evidence type="ECO:0000256" key="2">
    <source>
        <dbReference type="RuleBase" id="RU003616"/>
    </source>
</evidence>
<dbReference type="EMBL" id="CP019699">
    <property type="protein sequence ID" value="AQS55092.1"/>
    <property type="molecule type" value="Genomic_DNA"/>
</dbReference>
<organism evidence="5 6">
    <name type="scientific">Novibacillus thermophilus</name>
    <dbReference type="NCBI Taxonomy" id="1471761"/>
    <lineage>
        <taxon>Bacteria</taxon>
        <taxon>Bacillati</taxon>
        <taxon>Bacillota</taxon>
        <taxon>Bacilli</taxon>
        <taxon>Bacillales</taxon>
        <taxon>Thermoactinomycetaceae</taxon>
        <taxon>Novibacillus</taxon>
    </lineage>
</organism>
<gene>
    <name evidence="5" type="ORF">B0W44_04190</name>
</gene>
<dbReference type="InterPro" id="IPR002068">
    <property type="entry name" value="A-crystallin/Hsp20_dom"/>
</dbReference>
<dbReference type="InterPro" id="IPR008978">
    <property type="entry name" value="HSP20-like_chaperone"/>
</dbReference>
<protein>
    <recommendedName>
        <fullName evidence="4">SHSP domain-containing protein</fullName>
    </recommendedName>
</protein>
<dbReference type="Proteomes" id="UP000188603">
    <property type="component" value="Chromosome"/>
</dbReference>
<evidence type="ECO:0000256" key="1">
    <source>
        <dbReference type="PROSITE-ProRule" id="PRU00285"/>
    </source>
</evidence>
<evidence type="ECO:0000259" key="4">
    <source>
        <dbReference type="PROSITE" id="PS01031"/>
    </source>
</evidence>
<comment type="similarity">
    <text evidence="1 2">Belongs to the small heat shock protein (HSP20) family.</text>
</comment>
<evidence type="ECO:0000256" key="3">
    <source>
        <dbReference type="SAM" id="MobiDB-lite"/>
    </source>
</evidence>
<dbReference type="Gene3D" id="2.60.40.790">
    <property type="match status" value="1"/>
</dbReference>
<feature type="domain" description="SHSP" evidence="4">
    <location>
        <begin position="32"/>
        <end position="166"/>
    </location>
</feature>
<name>A0A1U9K4Y8_9BACL</name>
<accession>A0A1U9K4Y8</accession>
<evidence type="ECO:0000313" key="6">
    <source>
        <dbReference type="Proteomes" id="UP000188603"/>
    </source>
</evidence>
<dbReference type="STRING" id="1471761.B0W44_04190"/>
<proteinExistence type="inferred from homology"/>
<sequence length="166" mass="19408">MALVPFEPFRQLESLREEMNRWMNHNFPSWAQQTFSFGPRVDVSQTDREVIVEAEIPGLTQEDELDIQVLPTQVVLTGEIRRTRKNQPGHLETSQQKEREPQNDNQPAEPDYYHTERYVGRFHRVISLPAEVDDAKASAEYENGVLEIRLPKVKADKGRRLNVRFH</sequence>
<dbReference type="PROSITE" id="PS01031">
    <property type="entry name" value="SHSP"/>
    <property type="match status" value="1"/>
</dbReference>
<reference evidence="5 6" key="1">
    <citation type="journal article" date="2015" name="Int. J. Syst. Evol. Microbiol.">
        <title>Novibacillus thermophilus gen. nov., sp. nov., a Gram-staining-negative and moderately thermophilic member of the family Thermoactinomycetaceae.</title>
        <authorList>
            <person name="Yang G."/>
            <person name="Chen J."/>
            <person name="Zhou S."/>
        </authorList>
    </citation>
    <scope>NUCLEOTIDE SEQUENCE [LARGE SCALE GENOMIC DNA]</scope>
    <source>
        <strain evidence="5 6">SG-1</strain>
    </source>
</reference>
<dbReference type="PANTHER" id="PTHR11527">
    <property type="entry name" value="HEAT-SHOCK PROTEIN 20 FAMILY MEMBER"/>
    <property type="match status" value="1"/>
</dbReference>
<dbReference type="KEGG" id="ntr:B0W44_04190"/>
<feature type="region of interest" description="Disordered" evidence="3">
    <location>
        <begin position="80"/>
        <end position="110"/>
    </location>
</feature>
<dbReference type="InterPro" id="IPR031107">
    <property type="entry name" value="Small_HSP"/>
</dbReference>